<keyword evidence="1" id="KW-0808">Transferase</keyword>
<comment type="caution">
    <text evidence="1">The sequence shown here is derived from an EMBL/GenBank/DDBJ whole genome shotgun (WGS) entry which is preliminary data.</text>
</comment>
<gene>
    <name evidence="1" type="ORF">GCM10023187_32540</name>
</gene>
<dbReference type="Pfam" id="PF08843">
    <property type="entry name" value="AbiEii"/>
    <property type="match status" value="1"/>
</dbReference>
<organism evidence="1 2">
    <name type="scientific">Nibrella viscosa</name>
    <dbReference type="NCBI Taxonomy" id="1084524"/>
    <lineage>
        <taxon>Bacteria</taxon>
        <taxon>Pseudomonadati</taxon>
        <taxon>Bacteroidota</taxon>
        <taxon>Cytophagia</taxon>
        <taxon>Cytophagales</taxon>
        <taxon>Spirosomataceae</taxon>
        <taxon>Nibrella</taxon>
    </lineage>
</organism>
<dbReference type="GO" id="GO:0016740">
    <property type="term" value="F:transferase activity"/>
    <property type="evidence" value="ECO:0007669"/>
    <property type="project" value="UniProtKB-KW"/>
</dbReference>
<reference evidence="2" key="1">
    <citation type="journal article" date="2019" name="Int. J. Syst. Evol. Microbiol.">
        <title>The Global Catalogue of Microorganisms (GCM) 10K type strain sequencing project: providing services to taxonomists for standard genome sequencing and annotation.</title>
        <authorList>
            <consortium name="The Broad Institute Genomics Platform"/>
            <consortium name="The Broad Institute Genome Sequencing Center for Infectious Disease"/>
            <person name="Wu L."/>
            <person name="Ma J."/>
        </authorList>
    </citation>
    <scope>NUCLEOTIDE SEQUENCE [LARGE SCALE GENOMIC DNA]</scope>
    <source>
        <strain evidence="2">JCM 17925</strain>
    </source>
</reference>
<sequence>MAGRTSLALRFGHRLSVDLDLFTNRSFDTAAVYETILTAYPTLVKTDEAQNTLSLYINGVKVDLIAHRYPIVQAFQIQDKIRLWSIEDVSATKLGAVSNRGAKKDFWDIAELLNHVSLAQMLEWFSSKYTNSDIGYVIRSLTYFDDADLQEDPISLRKVTWEQIRQHVLLAVRQYVRG</sequence>
<evidence type="ECO:0000313" key="1">
    <source>
        <dbReference type="EMBL" id="GAA4409369.1"/>
    </source>
</evidence>
<name>A0ABP8KMG2_9BACT</name>
<keyword evidence="2" id="KW-1185">Reference proteome</keyword>
<accession>A0ABP8KMG2</accession>
<proteinExistence type="predicted"/>
<dbReference type="EMBL" id="BAABHB010000006">
    <property type="protein sequence ID" value="GAA4409369.1"/>
    <property type="molecule type" value="Genomic_DNA"/>
</dbReference>
<protein>
    <submittedName>
        <fullName evidence="1">Nucleotidyl transferase AbiEii/AbiGii toxin family protein</fullName>
    </submittedName>
</protein>
<dbReference type="InterPro" id="IPR014942">
    <property type="entry name" value="AbiEii"/>
</dbReference>
<evidence type="ECO:0000313" key="2">
    <source>
        <dbReference type="Proteomes" id="UP001500936"/>
    </source>
</evidence>
<dbReference type="Proteomes" id="UP001500936">
    <property type="component" value="Unassembled WGS sequence"/>
</dbReference>